<protein>
    <submittedName>
        <fullName evidence="1">Uncharacterized protein</fullName>
    </submittedName>
</protein>
<accession>D4FAQ2</accession>
<dbReference type="AlphaFoldDB" id="D4FAQ2"/>
<sequence>MPLAVISVSGQITKRCTAKSHNISENDHFFDKTHTFKFRYFSFSRVNDKFTSQRNVFHFHTG</sequence>
<gene>
    <name evidence="1" type="ORF">EDWATA_03873</name>
</gene>
<comment type="caution">
    <text evidence="1">The sequence shown here is derived from an EMBL/GenBank/DDBJ whole genome shotgun (WGS) entry which is preliminary data.</text>
</comment>
<evidence type="ECO:0000313" key="2">
    <source>
        <dbReference type="Proteomes" id="UP000003692"/>
    </source>
</evidence>
<name>D4FAQ2_EDWTA</name>
<dbReference type="HOGENOM" id="CLU_2896943_0_0_6"/>
<evidence type="ECO:0000313" key="1">
    <source>
        <dbReference type="EMBL" id="EFE21083.1"/>
    </source>
</evidence>
<reference evidence="1 2" key="1">
    <citation type="submission" date="2010-02" db="EMBL/GenBank/DDBJ databases">
        <authorList>
            <person name="Weinstock G."/>
            <person name="Sodergren E."/>
            <person name="Clifton S."/>
            <person name="Fulton L."/>
            <person name="Fulton B."/>
            <person name="Courtney L."/>
            <person name="Fronick C."/>
            <person name="Harrison M."/>
            <person name="Strong C."/>
            <person name="Farmer C."/>
            <person name="Delahaunty K."/>
            <person name="Markovic C."/>
            <person name="Hall O."/>
            <person name="Minx P."/>
            <person name="Tomlinson C."/>
            <person name="Mitreva M."/>
            <person name="Nelson J."/>
            <person name="Hou S."/>
            <person name="Wollam A."/>
            <person name="Pepin K.H."/>
            <person name="Johnson M."/>
            <person name="Bhonagiri V."/>
            <person name="Zhang X."/>
            <person name="Suruliraj S."/>
            <person name="Warren W."/>
            <person name="Chinwalla A."/>
            <person name="Mardis E.R."/>
            <person name="Wilson R.K."/>
        </authorList>
    </citation>
    <scope>NUCLEOTIDE SEQUENCE [LARGE SCALE GENOMIC DNA]</scope>
    <source>
        <strain evidence="1 2">ATCC 23685</strain>
    </source>
</reference>
<dbReference type="EMBL" id="ADGK01000294">
    <property type="protein sequence ID" value="EFE21083.1"/>
    <property type="molecule type" value="Genomic_DNA"/>
</dbReference>
<proteinExistence type="predicted"/>
<dbReference type="Proteomes" id="UP000003692">
    <property type="component" value="Unassembled WGS sequence"/>
</dbReference>
<organism evidence="1 2">
    <name type="scientific">Edwardsiella tarda ATCC 23685</name>
    <dbReference type="NCBI Taxonomy" id="500638"/>
    <lineage>
        <taxon>Bacteria</taxon>
        <taxon>Pseudomonadati</taxon>
        <taxon>Pseudomonadota</taxon>
        <taxon>Gammaproteobacteria</taxon>
        <taxon>Enterobacterales</taxon>
        <taxon>Hafniaceae</taxon>
        <taxon>Edwardsiella</taxon>
    </lineage>
</organism>